<dbReference type="Pfam" id="PF01476">
    <property type="entry name" value="LysM"/>
    <property type="match status" value="2"/>
</dbReference>
<dbReference type="PANTHER" id="PTHR33734:SF22">
    <property type="entry name" value="MEMBRANE-BOUND LYTIC MUREIN TRANSGLYCOSYLASE D"/>
    <property type="match status" value="1"/>
</dbReference>
<name>A0A4R5BY26_9PSEU</name>
<feature type="domain" description="LysM" evidence="1">
    <location>
        <begin position="49"/>
        <end position="93"/>
    </location>
</feature>
<reference evidence="2 3" key="1">
    <citation type="submission" date="2019-03" db="EMBL/GenBank/DDBJ databases">
        <title>Draft genome sequences of novel Actinobacteria.</title>
        <authorList>
            <person name="Sahin N."/>
            <person name="Ay H."/>
            <person name="Saygin H."/>
        </authorList>
    </citation>
    <scope>NUCLEOTIDE SEQUENCE [LARGE SCALE GENOMIC DNA]</scope>
    <source>
        <strain evidence="2 3">5K548</strain>
    </source>
</reference>
<dbReference type="SMART" id="SM00257">
    <property type="entry name" value="LysM"/>
    <property type="match status" value="2"/>
</dbReference>
<protein>
    <submittedName>
        <fullName evidence="2">LysM peptidoglycan-binding domain-containing protein</fullName>
    </submittedName>
</protein>
<dbReference type="EMBL" id="SMLA01000013">
    <property type="protein sequence ID" value="TDD89252.1"/>
    <property type="molecule type" value="Genomic_DNA"/>
</dbReference>
<gene>
    <name evidence="2" type="ORF">E1202_12080</name>
</gene>
<dbReference type="InterPro" id="IPR036779">
    <property type="entry name" value="LysM_dom_sf"/>
</dbReference>
<dbReference type="InterPro" id="IPR018392">
    <property type="entry name" value="LysM"/>
</dbReference>
<dbReference type="CDD" id="cd00118">
    <property type="entry name" value="LysM"/>
    <property type="match status" value="2"/>
</dbReference>
<evidence type="ECO:0000313" key="2">
    <source>
        <dbReference type="EMBL" id="TDD89252.1"/>
    </source>
</evidence>
<dbReference type="GO" id="GO:0008932">
    <property type="term" value="F:lytic endotransglycosylase activity"/>
    <property type="evidence" value="ECO:0007669"/>
    <property type="project" value="TreeGrafter"/>
</dbReference>
<dbReference type="Gene3D" id="3.10.350.10">
    <property type="entry name" value="LysM domain"/>
    <property type="match status" value="2"/>
</dbReference>
<proteinExistence type="predicted"/>
<evidence type="ECO:0000313" key="3">
    <source>
        <dbReference type="Proteomes" id="UP000294723"/>
    </source>
</evidence>
<dbReference type="Proteomes" id="UP000294723">
    <property type="component" value="Unassembled WGS sequence"/>
</dbReference>
<accession>A0A4R5BY26</accession>
<evidence type="ECO:0000259" key="1">
    <source>
        <dbReference type="PROSITE" id="PS51782"/>
    </source>
</evidence>
<dbReference type="AlphaFoldDB" id="A0A4R5BY26"/>
<sequence>MQRGDTLSEIGEWFHVPWQELQYLNDIPDPDSIYPGQEIRLADDGQVCKVYTVRAGDTVSEIGERYRVKWQKLTHYNHLANPDAIRPGQKICIPQRTGNG</sequence>
<comment type="caution">
    <text evidence="2">The sequence shown here is derived from an EMBL/GenBank/DDBJ whole genome shotgun (WGS) entry which is preliminary data.</text>
</comment>
<keyword evidence="3" id="KW-1185">Reference proteome</keyword>
<dbReference type="SUPFAM" id="SSF54106">
    <property type="entry name" value="LysM domain"/>
    <property type="match status" value="2"/>
</dbReference>
<feature type="domain" description="LysM" evidence="1">
    <location>
        <begin position="1"/>
        <end position="41"/>
    </location>
</feature>
<dbReference type="PROSITE" id="PS51782">
    <property type="entry name" value="LYSM"/>
    <property type="match status" value="2"/>
</dbReference>
<organism evidence="2 3">
    <name type="scientific">Saccharopolyspora karakumensis</name>
    <dbReference type="NCBI Taxonomy" id="2530386"/>
    <lineage>
        <taxon>Bacteria</taxon>
        <taxon>Bacillati</taxon>
        <taxon>Actinomycetota</taxon>
        <taxon>Actinomycetes</taxon>
        <taxon>Pseudonocardiales</taxon>
        <taxon>Pseudonocardiaceae</taxon>
        <taxon>Saccharopolyspora</taxon>
    </lineage>
</organism>
<dbReference type="PANTHER" id="PTHR33734">
    <property type="entry name" value="LYSM DOMAIN-CONTAINING GPI-ANCHORED PROTEIN 2"/>
    <property type="match status" value="1"/>
</dbReference>